<accession>A0A0K1PM92</accession>
<organism evidence="1 2">
    <name type="scientific">Labilithrix luteola</name>
    <dbReference type="NCBI Taxonomy" id="1391654"/>
    <lineage>
        <taxon>Bacteria</taxon>
        <taxon>Pseudomonadati</taxon>
        <taxon>Myxococcota</taxon>
        <taxon>Polyangia</taxon>
        <taxon>Polyangiales</taxon>
        <taxon>Labilitrichaceae</taxon>
        <taxon>Labilithrix</taxon>
    </lineage>
</organism>
<reference evidence="1 2" key="1">
    <citation type="submission" date="2015-08" db="EMBL/GenBank/DDBJ databases">
        <authorList>
            <person name="Babu N.S."/>
            <person name="Beckwith C.J."/>
            <person name="Beseler K.G."/>
            <person name="Brison A."/>
            <person name="Carone J.V."/>
            <person name="Caskin T.P."/>
            <person name="Diamond M."/>
            <person name="Durham M.E."/>
            <person name="Foxe J.M."/>
            <person name="Go M."/>
            <person name="Henderson B.A."/>
            <person name="Jones I.B."/>
            <person name="McGettigan J.A."/>
            <person name="Micheletti S.J."/>
            <person name="Nasrallah M.E."/>
            <person name="Ortiz D."/>
            <person name="Piller C.R."/>
            <person name="Privatt S.R."/>
            <person name="Schneider S.L."/>
            <person name="Sharp S."/>
            <person name="Smith T.C."/>
            <person name="Stanton J.D."/>
            <person name="Ullery H.E."/>
            <person name="Wilson R.J."/>
            <person name="Serrano M.G."/>
            <person name="Buck G."/>
            <person name="Lee V."/>
            <person name="Wang Y."/>
            <person name="Carvalho R."/>
            <person name="Voegtly L."/>
            <person name="Shi R."/>
            <person name="Duckworth R."/>
            <person name="Johnson A."/>
            <person name="Loviza R."/>
            <person name="Walstead R."/>
            <person name="Shah Z."/>
            <person name="Kiflezghi M."/>
            <person name="Wade K."/>
            <person name="Ball S.L."/>
            <person name="Bradley K.W."/>
            <person name="Asai D.J."/>
            <person name="Bowman C.A."/>
            <person name="Russell D.A."/>
            <person name="Pope W.H."/>
            <person name="Jacobs-Sera D."/>
            <person name="Hendrix R.W."/>
            <person name="Hatfull G.F."/>
        </authorList>
    </citation>
    <scope>NUCLEOTIDE SEQUENCE [LARGE SCALE GENOMIC DNA]</scope>
    <source>
        <strain evidence="1 2">DSM 27648</strain>
    </source>
</reference>
<evidence type="ECO:0000313" key="1">
    <source>
        <dbReference type="EMBL" id="AKU94647.1"/>
    </source>
</evidence>
<name>A0A0K1PM92_9BACT</name>
<gene>
    <name evidence="1" type="ORF">AKJ09_01311</name>
</gene>
<evidence type="ECO:0000313" key="2">
    <source>
        <dbReference type="Proteomes" id="UP000064967"/>
    </source>
</evidence>
<dbReference type="Proteomes" id="UP000064967">
    <property type="component" value="Chromosome"/>
</dbReference>
<proteinExistence type="predicted"/>
<dbReference type="STRING" id="1391654.AKJ09_01311"/>
<dbReference type="AlphaFoldDB" id="A0A0K1PM92"/>
<dbReference type="KEGG" id="llu:AKJ09_01311"/>
<protein>
    <submittedName>
        <fullName evidence="1">Uncharacterized protein</fullName>
    </submittedName>
</protein>
<keyword evidence="2" id="KW-1185">Reference proteome</keyword>
<dbReference type="EMBL" id="CP012333">
    <property type="protein sequence ID" value="AKU94647.1"/>
    <property type="molecule type" value="Genomic_DNA"/>
</dbReference>
<sequence length="53" mass="6012">MLSKIRWCSCLVLLGRCDDPTNEPSCNRRASVLGRTILSWNRPSFPGSFHPHV</sequence>